<evidence type="ECO:0000256" key="8">
    <source>
        <dbReference type="ARBA" id="ARBA00023136"/>
    </source>
</evidence>
<keyword evidence="4 9" id="KW-0479">Metal-binding</keyword>
<feature type="binding site" evidence="9">
    <location>
        <position position="164"/>
    </location>
    <ligand>
        <name>(2E)-4-hydroxy-3-methylbut-2-enyl diphosphate</name>
        <dbReference type="ChEBI" id="CHEBI:128753"/>
    </ligand>
</feature>
<keyword evidence="9" id="KW-0414">Isoprene biosynthesis</keyword>
<dbReference type="Gene3D" id="3.40.50.11270">
    <property type="match status" value="1"/>
</dbReference>
<evidence type="ECO:0000256" key="2">
    <source>
        <dbReference type="ARBA" id="ARBA00022485"/>
    </source>
</evidence>
<evidence type="ECO:0000256" key="10">
    <source>
        <dbReference type="SAM" id="Phobius"/>
    </source>
</evidence>
<comment type="function">
    <text evidence="9">Catalyzes the conversion of 1-hydroxy-2-methyl-2-(E)-butenyl 4-diphosphate (HMBPP) into a mixture of isopentenyl diphosphate (IPP) and dimethylallyl diphosphate (DMAPP). Acts in the terminal step of the DOXP/MEP pathway for isoprenoid precursor biosynthesis.</text>
</comment>
<organism evidence="11 12">
    <name type="scientific">Candidatus Scalindua arabica</name>
    <dbReference type="NCBI Taxonomy" id="1127984"/>
    <lineage>
        <taxon>Bacteria</taxon>
        <taxon>Pseudomonadati</taxon>
        <taxon>Planctomycetota</taxon>
        <taxon>Candidatus Brocadiia</taxon>
        <taxon>Candidatus Brocadiales</taxon>
        <taxon>Candidatus Scalinduaceae</taxon>
        <taxon>Candidatus Scalindua</taxon>
    </lineage>
</organism>
<dbReference type="Proteomes" id="UP000722750">
    <property type="component" value="Unassembled WGS sequence"/>
</dbReference>
<keyword evidence="2 9" id="KW-0004">4Fe-4S</keyword>
<dbReference type="PANTHER" id="PTHR30426:SF0">
    <property type="entry name" value="4-HYDROXY-3-METHYLBUT-2-ENYL DIPHOSPHATE REDUCTASE"/>
    <property type="match status" value="1"/>
</dbReference>
<dbReference type="Gene3D" id="3.40.1010.20">
    <property type="entry name" value="4-hydroxy-3-methylbut-2-enyl diphosphate reductase, catalytic domain"/>
    <property type="match status" value="2"/>
</dbReference>
<dbReference type="GO" id="GO:0051539">
    <property type="term" value="F:4 iron, 4 sulfur cluster binding"/>
    <property type="evidence" value="ECO:0007669"/>
    <property type="project" value="UniProtKB-UniRule"/>
</dbReference>
<feature type="transmembrane region" description="Helical" evidence="10">
    <location>
        <begin position="291"/>
        <end position="314"/>
    </location>
</feature>
<feature type="transmembrane region" description="Helical" evidence="10">
    <location>
        <begin position="504"/>
        <end position="523"/>
    </location>
</feature>
<feature type="binding site" evidence="9">
    <location>
        <position position="126"/>
    </location>
    <ligand>
        <name>dimethylallyl diphosphate</name>
        <dbReference type="ChEBI" id="CHEBI:57623"/>
    </ligand>
</feature>
<name>A0A941W461_9BACT</name>
<feature type="binding site" evidence="9">
    <location>
        <position position="264"/>
    </location>
    <ligand>
        <name>(2E)-4-hydroxy-3-methylbut-2-enyl diphosphate</name>
        <dbReference type="ChEBI" id="CHEBI:128753"/>
    </ligand>
</feature>
<reference evidence="11" key="1">
    <citation type="journal article" date="2021" name="ISME J.">
        <title>Fine-scale metabolic discontinuity in a stratified prokaryote microbiome of a Red Sea deep halocline.</title>
        <authorList>
            <person name="Michoud G."/>
            <person name="Ngugi D.K."/>
            <person name="Barozzi A."/>
            <person name="Merlino G."/>
            <person name="Calleja M.L."/>
            <person name="Delgado-Huertas A."/>
            <person name="Moran X.A.G."/>
            <person name="Daffonchio D."/>
        </authorList>
    </citation>
    <scope>NUCLEOTIDE SEQUENCE</scope>
    <source>
        <strain evidence="11">SuakinDeep_MAG55_1</strain>
    </source>
</reference>
<feature type="transmembrane region" description="Helical" evidence="10">
    <location>
        <begin position="326"/>
        <end position="347"/>
    </location>
</feature>
<comment type="subcellular location">
    <subcellularLocation>
        <location evidence="1">Membrane</location>
        <topology evidence="1">Multi-pass membrane protein</topology>
    </subcellularLocation>
</comment>
<keyword evidence="7 9" id="KW-0411">Iron-sulfur</keyword>
<evidence type="ECO:0000313" key="11">
    <source>
        <dbReference type="EMBL" id="MBS1258817.1"/>
    </source>
</evidence>
<feature type="transmembrane region" description="Helical" evidence="10">
    <location>
        <begin position="433"/>
        <end position="452"/>
    </location>
</feature>
<dbReference type="GO" id="GO:0019288">
    <property type="term" value="P:isopentenyl diphosphate biosynthetic process, methylerythritol 4-phosphate pathway"/>
    <property type="evidence" value="ECO:0007669"/>
    <property type="project" value="UniProtKB-UniRule"/>
</dbReference>
<dbReference type="GO" id="GO:0016114">
    <property type="term" value="P:terpenoid biosynthetic process"/>
    <property type="evidence" value="ECO:0007669"/>
    <property type="project" value="UniProtKB-UniRule"/>
</dbReference>
<feature type="active site" description="Proton donor" evidence="9">
    <location>
        <position position="128"/>
    </location>
</feature>
<feature type="binding site" evidence="9">
    <location>
        <position position="76"/>
    </location>
    <ligand>
        <name>isopentenyl diphosphate</name>
        <dbReference type="ChEBI" id="CHEBI:128769"/>
    </ligand>
</feature>
<feature type="transmembrane region" description="Helical" evidence="10">
    <location>
        <begin position="368"/>
        <end position="386"/>
    </location>
</feature>
<dbReference type="GO" id="GO:0016020">
    <property type="term" value="C:membrane"/>
    <property type="evidence" value="ECO:0007669"/>
    <property type="project" value="UniProtKB-SubCell"/>
</dbReference>
<feature type="binding site" evidence="9">
    <location>
        <position position="192"/>
    </location>
    <ligand>
        <name>[4Fe-4S] cluster</name>
        <dbReference type="ChEBI" id="CHEBI:49883"/>
    </ligand>
</feature>
<evidence type="ECO:0000256" key="7">
    <source>
        <dbReference type="ARBA" id="ARBA00023014"/>
    </source>
</evidence>
<feature type="binding site" evidence="9">
    <location>
        <position position="98"/>
    </location>
    <ligand>
        <name>[4Fe-4S] cluster</name>
        <dbReference type="ChEBI" id="CHEBI:49883"/>
    </ligand>
</feature>
<evidence type="ECO:0000256" key="9">
    <source>
        <dbReference type="HAMAP-Rule" id="MF_00191"/>
    </source>
</evidence>
<dbReference type="CDD" id="cd13944">
    <property type="entry name" value="lytB_ispH"/>
    <property type="match status" value="1"/>
</dbReference>
<feature type="binding site" evidence="9">
    <location>
        <position position="44"/>
    </location>
    <ligand>
        <name>(2E)-4-hydroxy-3-methylbut-2-enyl diphosphate</name>
        <dbReference type="ChEBI" id="CHEBI:128753"/>
    </ligand>
</feature>
<feature type="binding site" evidence="9">
    <location>
        <position position="220"/>
    </location>
    <ligand>
        <name>isopentenyl diphosphate</name>
        <dbReference type="ChEBI" id="CHEBI:128769"/>
    </ligand>
</feature>
<keyword evidence="3 10" id="KW-0812">Transmembrane</keyword>
<dbReference type="GO" id="GO:0050992">
    <property type="term" value="P:dimethylallyl diphosphate biosynthetic process"/>
    <property type="evidence" value="ECO:0007669"/>
    <property type="project" value="UniProtKB-UniRule"/>
</dbReference>
<comment type="pathway">
    <text evidence="9">Isoprenoid biosynthesis; dimethylallyl diphosphate biosynthesis; dimethylallyl diphosphate from (2E)-4-hydroxy-3-methylbutenyl diphosphate: step 1/1.</text>
</comment>
<evidence type="ECO:0000256" key="1">
    <source>
        <dbReference type="ARBA" id="ARBA00004141"/>
    </source>
</evidence>
<dbReference type="Pfam" id="PF01040">
    <property type="entry name" value="UbiA"/>
    <property type="match status" value="1"/>
</dbReference>
<comment type="pathway">
    <text evidence="9">Isoprenoid biosynthesis; isopentenyl diphosphate biosynthesis via DXP pathway; isopentenyl diphosphate from 1-deoxy-D-xylulose 5-phosphate: step 6/6.</text>
</comment>
<feature type="binding site" evidence="9">
    <location>
        <position position="44"/>
    </location>
    <ligand>
        <name>dimethylallyl diphosphate</name>
        <dbReference type="ChEBI" id="CHEBI:57623"/>
    </ligand>
</feature>
<dbReference type="GO" id="GO:0051745">
    <property type="term" value="F:4-hydroxy-3-methylbut-2-enyl diphosphate reductase activity"/>
    <property type="evidence" value="ECO:0007669"/>
    <property type="project" value="UniProtKB-UniRule"/>
</dbReference>
<keyword evidence="5 10" id="KW-1133">Transmembrane helix</keyword>
<feature type="transmembrane region" description="Helical" evidence="10">
    <location>
        <begin position="529"/>
        <end position="549"/>
    </location>
</feature>
<feature type="transmembrane region" description="Helical" evidence="10">
    <location>
        <begin position="561"/>
        <end position="579"/>
    </location>
</feature>
<comment type="cofactor">
    <cofactor evidence="9">
        <name>[4Fe-4S] cluster</name>
        <dbReference type="ChEBI" id="CHEBI:49883"/>
    </cofactor>
    <text evidence="9">Binds 1 [4Fe-4S] cluster per subunit.</text>
</comment>
<feature type="binding site" evidence="9">
    <location>
        <position position="222"/>
    </location>
    <ligand>
        <name>isopentenyl diphosphate</name>
        <dbReference type="ChEBI" id="CHEBI:128769"/>
    </ligand>
</feature>
<evidence type="ECO:0000256" key="5">
    <source>
        <dbReference type="ARBA" id="ARBA00022989"/>
    </source>
</evidence>
<dbReference type="CDD" id="cd13967">
    <property type="entry name" value="PT_UbiA_5"/>
    <property type="match status" value="1"/>
</dbReference>
<dbReference type="GO" id="GO:0016765">
    <property type="term" value="F:transferase activity, transferring alkyl or aryl (other than methyl) groups"/>
    <property type="evidence" value="ECO:0007669"/>
    <property type="project" value="InterPro"/>
</dbReference>
<sequence>MRVIVAKTAGFCMGVRKAMDNVLDAANKRQRDDGTVYTEGPLIHNPQVLEKLESKGIRTLNEDTDLTKSTVVIRAHGITPKRRQELEASGAEVCDATCPRVKRVQLIIEEHAKKGYSTIIVGDEGHAEVIGLLGYTEGNGYVISSPEDVSGLPDIEKICVVAQTTQDMNTYALTVEKLKQRYGDHEVFDTICSSTSRRQEEVINLSEEVDAMIVVGGRGSANTNRLVQISVDRGTPTFLVETEDELELRKLVDYNVIGVTAGASTPNWLLQRVVDKVQNFKGKKIRKIRLFAEKAISILIGSFMYIGIGAASFSYSSAVLLGIDPRIKYCAISTLFLFSMYVLNHFADKEAAALSEPSRVKLFKEFQAFFIVLSITTAITSFILAFTVSIDVFFCVFFATLFGIAYRVSIIPKEFSRFIRYRSLAQIPGSKEIFISITWAVSTGLIPFLGAATSSLSALPVVLALTFSMAFIRTVLLDVKDVQGDRIIGKETIPIAIGKENTKAILVAISILLTILLIISPMAGWTSEFSYYLIPCVLYASGYLYLYHIRRMPGGLICESITDFNFILASIMVVIWQIFVI</sequence>
<feature type="binding site" evidence="9">
    <location>
        <position position="220"/>
    </location>
    <ligand>
        <name>dimethylallyl diphosphate</name>
        <dbReference type="ChEBI" id="CHEBI:57623"/>
    </ligand>
</feature>
<accession>A0A941W461</accession>
<dbReference type="HAMAP" id="MF_00191">
    <property type="entry name" value="IspH"/>
    <property type="match status" value="1"/>
</dbReference>
<proteinExistence type="inferred from homology"/>
<feature type="binding site" evidence="9">
    <location>
        <position position="76"/>
    </location>
    <ligand>
        <name>(2E)-4-hydroxy-3-methylbut-2-enyl diphosphate</name>
        <dbReference type="ChEBI" id="CHEBI:128753"/>
    </ligand>
</feature>
<feature type="binding site" evidence="9">
    <location>
        <position position="264"/>
    </location>
    <ligand>
        <name>dimethylallyl diphosphate</name>
        <dbReference type="ChEBI" id="CHEBI:57623"/>
    </ligand>
</feature>
<dbReference type="EMBL" id="JAANXD010000075">
    <property type="protein sequence ID" value="MBS1258817.1"/>
    <property type="molecule type" value="Genomic_DNA"/>
</dbReference>
<feature type="binding site" evidence="9">
    <location>
        <position position="222"/>
    </location>
    <ligand>
        <name>(2E)-4-hydroxy-3-methylbut-2-enyl diphosphate</name>
        <dbReference type="ChEBI" id="CHEBI:128753"/>
    </ligand>
</feature>
<feature type="binding site" evidence="9">
    <location>
        <position position="220"/>
    </location>
    <ligand>
        <name>(2E)-4-hydroxy-3-methylbut-2-enyl diphosphate</name>
        <dbReference type="ChEBI" id="CHEBI:128753"/>
    </ligand>
</feature>
<feature type="transmembrane region" description="Helical" evidence="10">
    <location>
        <begin position="392"/>
        <end position="412"/>
    </location>
</feature>
<gene>
    <name evidence="9" type="primary">ispH</name>
    <name evidence="11" type="ORF">MAG551_01880</name>
</gene>
<protein>
    <recommendedName>
        <fullName evidence="9">4-hydroxy-3-methylbut-2-enyl diphosphate reductase</fullName>
        <shortName evidence="9">HMBPP reductase</shortName>
        <ecNumber evidence="9">1.17.7.4</ecNumber>
    </recommendedName>
</protein>
<dbReference type="GO" id="GO:0046872">
    <property type="term" value="F:metal ion binding"/>
    <property type="evidence" value="ECO:0007669"/>
    <property type="project" value="UniProtKB-KW"/>
</dbReference>
<dbReference type="EC" id="1.17.7.4" evidence="9"/>
<comment type="caution">
    <text evidence="9">Lacks conserved residue(s) required for the propagation of feature annotation.</text>
</comment>
<feature type="binding site" evidence="9">
    <location>
        <position position="264"/>
    </location>
    <ligand>
        <name>isopentenyl diphosphate</name>
        <dbReference type="ChEBI" id="CHEBI:128769"/>
    </ligand>
</feature>
<evidence type="ECO:0000256" key="4">
    <source>
        <dbReference type="ARBA" id="ARBA00022723"/>
    </source>
</evidence>
<feature type="binding site" evidence="9">
    <location>
        <position position="126"/>
    </location>
    <ligand>
        <name>(2E)-4-hydroxy-3-methylbut-2-enyl diphosphate</name>
        <dbReference type="ChEBI" id="CHEBI:128753"/>
    </ligand>
</feature>
<comment type="catalytic activity">
    <reaction evidence="9">
        <text>dimethylallyl diphosphate + 2 oxidized [2Fe-2S]-[ferredoxin] + H2O = (2E)-4-hydroxy-3-methylbut-2-enyl diphosphate + 2 reduced [2Fe-2S]-[ferredoxin] + 2 H(+)</text>
        <dbReference type="Rhea" id="RHEA:24825"/>
        <dbReference type="Rhea" id="RHEA-COMP:10000"/>
        <dbReference type="Rhea" id="RHEA-COMP:10001"/>
        <dbReference type="ChEBI" id="CHEBI:15377"/>
        <dbReference type="ChEBI" id="CHEBI:15378"/>
        <dbReference type="ChEBI" id="CHEBI:33737"/>
        <dbReference type="ChEBI" id="CHEBI:33738"/>
        <dbReference type="ChEBI" id="CHEBI:57623"/>
        <dbReference type="ChEBI" id="CHEBI:128753"/>
        <dbReference type="EC" id="1.17.7.4"/>
    </reaction>
</comment>
<dbReference type="InterPro" id="IPR003451">
    <property type="entry name" value="LytB/IspH"/>
</dbReference>
<comment type="similarity">
    <text evidence="9">Belongs to the IspH family.</text>
</comment>
<evidence type="ECO:0000256" key="6">
    <source>
        <dbReference type="ARBA" id="ARBA00023004"/>
    </source>
</evidence>
<keyword evidence="8 10" id="KW-0472">Membrane</keyword>
<feature type="binding site" evidence="9">
    <location>
        <position position="76"/>
    </location>
    <ligand>
        <name>dimethylallyl diphosphate</name>
        <dbReference type="ChEBI" id="CHEBI:57623"/>
    </ligand>
</feature>
<dbReference type="PANTHER" id="PTHR30426">
    <property type="entry name" value="4-HYDROXY-3-METHYLBUT-2-ENYL DIPHOSPHATE REDUCTASE"/>
    <property type="match status" value="1"/>
</dbReference>
<feature type="binding site" evidence="9">
    <location>
        <position position="222"/>
    </location>
    <ligand>
        <name>dimethylallyl diphosphate</name>
        <dbReference type="ChEBI" id="CHEBI:57623"/>
    </ligand>
</feature>
<comment type="catalytic activity">
    <reaction evidence="9">
        <text>isopentenyl diphosphate + 2 oxidized [2Fe-2S]-[ferredoxin] + H2O = (2E)-4-hydroxy-3-methylbut-2-enyl diphosphate + 2 reduced [2Fe-2S]-[ferredoxin] + 2 H(+)</text>
        <dbReference type="Rhea" id="RHEA:24488"/>
        <dbReference type="Rhea" id="RHEA-COMP:10000"/>
        <dbReference type="Rhea" id="RHEA-COMP:10001"/>
        <dbReference type="ChEBI" id="CHEBI:15377"/>
        <dbReference type="ChEBI" id="CHEBI:15378"/>
        <dbReference type="ChEBI" id="CHEBI:33737"/>
        <dbReference type="ChEBI" id="CHEBI:33738"/>
        <dbReference type="ChEBI" id="CHEBI:128753"/>
        <dbReference type="ChEBI" id="CHEBI:128769"/>
        <dbReference type="EC" id="1.17.7.4"/>
    </reaction>
</comment>
<dbReference type="Pfam" id="PF02401">
    <property type="entry name" value="LYTB"/>
    <property type="match status" value="1"/>
</dbReference>
<feature type="transmembrane region" description="Helical" evidence="10">
    <location>
        <begin position="458"/>
        <end position="476"/>
    </location>
</feature>
<dbReference type="InterPro" id="IPR000537">
    <property type="entry name" value="UbiA_prenyltransferase"/>
</dbReference>
<evidence type="ECO:0000256" key="3">
    <source>
        <dbReference type="ARBA" id="ARBA00022692"/>
    </source>
</evidence>
<comment type="caution">
    <text evidence="11">The sequence shown here is derived from an EMBL/GenBank/DDBJ whole genome shotgun (WGS) entry which is preliminary data.</text>
</comment>
<feature type="binding site" evidence="9">
    <location>
        <position position="126"/>
    </location>
    <ligand>
        <name>isopentenyl diphosphate</name>
        <dbReference type="ChEBI" id="CHEBI:128769"/>
    </ligand>
</feature>
<feature type="binding site" evidence="9">
    <location>
        <position position="44"/>
    </location>
    <ligand>
        <name>isopentenyl diphosphate</name>
        <dbReference type="ChEBI" id="CHEBI:128769"/>
    </ligand>
</feature>
<keyword evidence="6 9" id="KW-0408">Iron</keyword>
<keyword evidence="9" id="KW-0560">Oxidoreductase</keyword>
<feature type="binding site" evidence="9">
    <location>
        <position position="12"/>
    </location>
    <ligand>
        <name>[4Fe-4S] cluster</name>
        <dbReference type="ChEBI" id="CHEBI:49883"/>
    </ligand>
</feature>
<dbReference type="NCBIfam" id="TIGR00216">
    <property type="entry name" value="ispH_lytB"/>
    <property type="match status" value="1"/>
</dbReference>
<evidence type="ECO:0000313" key="12">
    <source>
        <dbReference type="Proteomes" id="UP000722750"/>
    </source>
</evidence>
<dbReference type="AlphaFoldDB" id="A0A941W461"/>